<evidence type="ECO:0000313" key="3">
    <source>
        <dbReference type="Proteomes" id="UP000527143"/>
    </source>
</evidence>
<evidence type="ECO:0000256" key="1">
    <source>
        <dbReference type="SAM" id="MobiDB-lite"/>
    </source>
</evidence>
<protein>
    <submittedName>
        <fullName evidence="2">Uncharacterized protein</fullName>
    </submittedName>
</protein>
<feature type="compositionally biased region" description="Gly residues" evidence="1">
    <location>
        <begin position="1"/>
        <end position="10"/>
    </location>
</feature>
<organism evidence="2 3">
    <name type="scientific">Sphingomonas xinjiangensis</name>
    <dbReference type="NCBI Taxonomy" id="643568"/>
    <lineage>
        <taxon>Bacteria</taxon>
        <taxon>Pseudomonadati</taxon>
        <taxon>Pseudomonadota</taxon>
        <taxon>Alphaproteobacteria</taxon>
        <taxon>Sphingomonadales</taxon>
        <taxon>Sphingomonadaceae</taxon>
        <taxon>Sphingomonas</taxon>
    </lineage>
</organism>
<dbReference type="Proteomes" id="UP000527143">
    <property type="component" value="Unassembled WGS sequence"/>
</dbReference>
<feature type="region of interest" description="Disordered" evidence="1">
    <location>
        <begin position="1"/>
        <end position="21"/>
    </location>
</feature>
<keyword evidence="3" id="KW-1185">Reference proteome</keyword>
<proteinExistence type="predicted"/>
<name>A0A840YSC7_9SPHN</name>
<reference evidence="2 3" key="1">
    <citation type="submission" date="2020-08" db="EMBL/GenBank/DDBJ databases">
        <title>Genomic Encyclopedia of Type Strains, Phase IV (KMG-IV): sequencing the most valuable type-strain genomes for metagenomic binning, comparative biology and taxonomic classification.</title>
        <authorList>
            <person name="Goeker M."/>
        </authorList>
    </citation>
    <scope>NUCLEOTIDE SEQUENCE [LARGE SCALE GENOMIC DNA]</scope>
    <source>
        <strain evidence="2 3">DSM 26736</strain>
    </source>
</reference>
<dbReference type="EMBL" id="JACIJF010000020">
    <property type="protein sequence ID" value="MBB5712563.1"/>
    <property type="molecule type" value="Genomic_DNA"/>
</dbReference>
<evidence type="ECO:0000313" key="2">
    <source>
        <dbReference type="EMBL" id="MBB5712563.1"/>
    </source>
</evidence>
<sequence length="45" mass="5046">MEGRSFGGGPHTPDFKQRKPFRKTTFLERLIAALPFPTCAASSRH</sequence>
<accession>A0A840YSC7</accession>
<gene>
    <name evidence="2" type="ORF">FHT02_003823</name>
</gene>
<dbReference type="AlphaFoldDB" id="A0A840YSC7"/>
<comment type="caution">
    <text evidence="2">The sequence shown here is derived from an EMBL/GenBank/DDBJ whole genome shotgun (WGS) entry which is preliminary data.</text>
</comment>